<dbReference type="eggNOG" id="COG4748">
    <property type="taxonomic scope" value="Bacteria"/>
</dbReference>
<dbReference type="RefSeq" id="WP_006973640.1">
    <property type="nucleotide sequence ID" value="NZ_ABCS01000050.1"/>
</dbReference>
<dbReference type="PIRSF" id="PIRSF035009">
    <property type="entry name" value="UCP035009_HSDR_N"/>
    <property type="match status" value="1"/>
</dbReference>
<organism evidence="3 4">
    <name type="scientific">Plesiocystis pacifica SIR-1</name>
    <dbReference type="NCBI Taxonomy" id="391625"/>
    <lineage>
        <taxon>Bacteria</taxon>
        <taxon>Pseudomonadati</taxon>
        <taxon>Myxococcota</taxon>
        <taxon>Polyangia</taxon>
        <taxon>Nannocystales</taxon>
        <taxon>Nannocystaceae</taxon>
        <taxon>Plesiocystis</taxon>
    </lineage>
</organism>
<evidence type="ECO:0000313" key="4">
    <source>
        <dbReference type="Proteomes" id="UP000005801"/>
    </source>
</evidence>
<feature type="region of interest" description="Disordered" evidence="1">
    <location>
        <begin position="369"/>
        <end position="389"/>
    </location>
</feature>
<feature type="domain" description="Type I restriction enzyme R protein N-terminal" evidence="2">
    <location>
        <begin position="24"/>
        <end position="126"/>
    </location>
</feature>
<evidence type="ECO:0000259" key="2">
    <source>
        <dbReference type="Pfam" id="PF13588"/>
    </source>
</evidence>
<dbReference type="OrthoDB" id="9148007at2"/>
<feature type="compositionally biased region" description="Basic and acidic residues" evidence="1">
    <location>
        <begin position="241"/>
        <end position="262"/>
    </location>
</feature>
<dbReference type="EMBL" id="ABCS01000050">
    <property type="protein sequence ID" value="EDM77200.1"/>
    <property type="molecule type" value="Genomic_DNA"/>
</dbReference>
<sequence length="389" mass="44069">MSFEQRLKSLAEKAEKTRAMLETEEATKNALVMPFIAALGYDVFDPSEVIPEFTADVGIKKGEKVDYVIKRGDDIVMLVEAKRVQAELNLSHSSQLFRYFTVTKARIAVLTNGISYRFYSDLEESNKMDEKPFLELDLMNLRESLINEVAKLSKSSFDLDNMLEAASDLKYMREIRATLERQLESPDEELVKFFFQQANPNGRFVASAKEQFSRLVKRTLHGFINDRVGARLRSALASTDDSAHEPPSEVRVEGGEGPREEPTQASVDNDGIVTTEEELEGYRIVKAIVCDVLPAERVTYRDSKSYFAVLVDDNNRRPLCRLRFNRTRKYVGTFDADKNETKHPIESLESIYSLRDALRATAQHWLSLEQDKAASGSQESSDEPKPSPG</sequence>
<name>A6GA98_9BACT</name>
<comment type="caution">
    <text evidence="3">The sequence shown here is derived from an EMBL/GenBank/DDBJ whole genome shotgun (WGS) entry which is preliminary data.</text>
</comment>
<gene>
    <name evidence="3" type="ORF">PPSIR1_26663</name>
</gene>
<evidence type="ECO:0000313" key="3">
    <source>
        <dbReference type="EMBL" id="EDM77200.1"/>
    </source>
</evidence>
<feature type="region of interest" description="Disordered" evidence="1">
    <location>
        <begin position="236"/>
        <end position="266"/>
    </location>
</feature>
<dbReference type="InterPro" id="IPR017035">
    <property type="entry name" value="UCP035009_HsdR_All3000-type"/>
</dbReference>
<dbReference type="Pfam" id="PF13588">
    <property type="entry name" value="HSDR_N_2"/>
    <property type="match status" value="1"/>
</dbReference>
<dbReference type="Proteomes" id="UP000005801">
    <property type="component" value="Unassembled WGS sequence"/>
</dbReference>
<reference evidence="3 4" key="1">
    <citation type="submission" date="2007-06" db="EMBL/GenBank/DDBJ databases">
        <authorList>
            <person name="Shimkets L."/>
            <person name="Ferriera S."/>
            <person name="Johnson J."/>
            <person name="Kravitz S."/>
            <person name="Beeson K."/>
            <person name="Sutton G."/>
            <person name="Rogers Y.-H."/>
            <person name="Friedman R."/>
            <person name="Frazier M."/>
            <person name="Venter J.C."/>
        </authorList>
    </citation>
    <scope>NUCLEOTIDE SEQUENCE [LARGE SCALE GENOMIC DNA]</scope>
    <source>
        <strain evidence="3 4">SIR-1</strain>
    </source>
</reference>
<accession>A6GA98</accession>
<dbReference type="AlphaFoldDB" id="A6GA98"/>
<protein>
    <recommendedName>
        <fullName evidence="2">Type I restriction enzyme R protein N-terminal domain-containing protein</fullName>
    </recommendedName>
</protein>
<proteinExistence type="predicted"/>
<evidence type="ECO:0000256" key="1">
    <source>
        <dbReference type="SAM" id="MobiDB-lite"/>
    </source>
</evidence>
<dbReference type="InterPro" id="IPR029464">
    <property type="entry name" value="HSDR_N"/>
</dbReference>
<keyword evidence="4" id="KW-1185">Reference proteome</keyword>